<sequence>MATEANEFDVIIVGGGTAGLVVASRLSEGSALQVLILEAGPDLSQLPEQLMQAVLTPAASSQLYKTPMEWDLKTVPQVRVTPSLYTHSRTLTHGKKANLGGREIGFPQGKMLGGSSGLNSLSFTASAKAVVDGWAELGNPGWEWPAFSQSLEKTYTVAKTTLSSTKPSESSHGPLKVAYADDYTGGWPKVWADTIEALGFPGAQDTLTGQAASGLAIPDTVDLAVGMRSYAANAYLSPDVRGRANLTVLTGVEVTKILLNKSSSGGNVDAVATGVEFTDPTTGATKTATARREVIVSAGAFGSPRILELSGIGDAQRLSADNVVVDIPGVGENLQNHPMTTVSFEVTDAAPPTKDAFLRAAIRQDMKVLGPLASSGVTSAAQLPLPGLDTPEGKKELEDLLSKTGTAIGGSSFAVAHEKFVQSILSSPSEASGYYIFGPAYGAFNPDGTRALLPLDGSEDNYITVVFVLAHPLSRGSVHIVSDGANKELTIDPGYLSHPLDLEVMARHVRFIEQGLAATEPLAKLLKPNGKRALGAPGAGDLKDLEVVKKFIKDQAVGAHHFTGTCSMLPREMGGVVDPQLRVYGTANLRVCDASVIPLTPRANPQATVYGVAEHASTLIRGSLYSR</sequence>
<dbReference type="GO" id="GO:0050660">
    <property type="term" value="F:flavin adenine dinucleotide binding"/>
    <property type="evidence" value="ECO:0007669"/>
    <property type="project" value="InterPro"/>
</dbReference>
<proteinExistence type="inferred from homology"/>
<gene>
    <name evidence="4" type="ORF">VP1G_01167</name>
</gene>
<comment type="cofactor">
    <cofactor evidence="2">
        <name>FAD</name>
        <dbReference type="ChEBI" id="CHEBI:57692"/>
    </cofactor>
</comment>
<evidence type="ECO:0000256" key="2">
    <source>
        <dbReference type="PIRSR" id="PIRSR000137-2"/>
    </source>
</evidence>
<feature type="domain" description="Glucose-methanol-choline oxidoreductase N-terminal" evidence="3">
    <location>
        <begin position="299"/>
        <end position="313"/>
    </location>
</feature>
<dbReference type="GO" id="GO:0016614">
    <property type="term" value="F:oxidoreductase activity, acting on CH-OH group of donors"/>
    <property type="evidence" value="ECO:0007669"/>
    <property type="project" value="InterPro"/>
</dbReference>
<dbReference type="SUPFAM" id="SSF51905">
    <property type="entry name" value="FAD/NAD(P)-binding domain"/>
    <property type="match status" value="1"/>
</dbReference>
<keyword evidence="2" id="KW-0285">Flavoprotein</keyword>
<feature type="binding site" evidence="2">
    <location>
        <position position="254"/>
    </location>
    <ligand>
        <name>FAD</name>
        <dbReference type="ChEBI" id="CHEBI:57692"/>
    </ligand>
</feature>
<dbReference type="EMBL" id="KN714670">
    <property type="protein sequence ID" value="KUI53699.1"/>
    <property type="molecule type" value="Genomic_DNA"/>
</dbReference>
<protein>
    <submittedName>
        <fullName evidence="4">L-sorbose 1-dehydrogenase</fullName>
    </submittedName>
</protein>
<dbReference type="InterPro" id="IPR000172">
    <property type="entry name" value="GMC_OxRdtase_N"/>
</dbReference>
<accession>A0A194UPW1</accession>
<dbReference type="STRING" id="694573.A0A194UPW1"/>
<keyword evidence="5" id="KW-1185">Reference proteome</keyword>
<dbReference type="SUPFAM" id="SSF54373">
    <property type="entry name" value="FAD-linked reductases, C-terminal domain"/>
    <property type="match status" value="1"/>
</dbReference>
<dbReference type="Gene3D" id="3.30.560.10">
    <property type="entry name" value="Glucose Oxidase, domain 3"/>
    <property type="match status" value="1"/>
</dbReference>
<feature type="binding site" evidence="2">
    <location>
        <begin position="605"/>
        <end position="606"/>
    </location>
    <ligand>
        <name>FAD</name>
        <dbReference type="ChEBI" id="CHEBI:57692"/>
    </ligand>
</feature>
<dbReference type="AlphaFoldDB" id="A0A194UPW1"/>
<evidence type="ECO:0000259" key="3">
    <source>
        <dbReference type="PROSITE" id="PS00624"/>
    </source>
</evidence>
<comment type="similarity">
    <text evidence="1">Belongs to the GMC oxidoreductase family.</text>
</comment>
<evidence type="ECO:0000313" key="4">
    <source>
        <dbReference type="EMBL" id="KUI53699.1"/>
    </source>
</evidence>
<dbReference type="PANTHER" id="PTHR11552">
    <property type="entry name" value="GLUCOSE-METHANOL-CHOLINE GMC OXIDOREDUCTASE"/>
    <property type="match status" value="1"/>
</dbReference>
<dbReference type="InterPro" id="IPR036188">
    <property type="entry name" value="FAD/NAD-bd_sf"/>
</dbReference>
<name>A0A194UPW1_CYTMA</name>
<dbReference type="InterPro" id="IPR012132">
    <property type="entry name" value="GMC_OxRdtase"/>
</dbReference>
<keyword evidence="2" id="KW-0274">FAD</keyword>
<dbReference type="PANTHER" id="PTHR11552:SF210">
    <property type="entry name" value="GLUCOSE-METHANOL-CHOLINE OXIDOREDUCTASE N-TERMINAL DOMAIN-CONTAINING PROTEIN-RELATED"/>
    <property type="match status" value="1"/>
</dbReference>
<dbReference type="Gene3D" id="3.50.50.60">
    <property type="entry name" value="FAD/NAD(P)-binding domain"/>
    <property type="match status" value="1"/>
</dbReference>
<dbReference type="OrthoDB" id="269227at2759"/>
<evidence type="ECO:0000313" key="5">
    <source>
        <dbReference type="Proteomes" id="UP000078576"/>
    </source>
</evidence>
<dbReference type="InterPro" id="IPR007867">
    <property type="entry name" value="GMC_OxRtase_C"/>
</dbReference>
<organism evidence="4 5">
    <name type="scientific">Cytospora mali</name>
    <name type="common">Apple Valsa canker fungus</name>
    <name type="synonym">Valsa mali</name>
    <dbReference type="NCBI Taxonomy" id="578113"/>
    <lineage>
        <taxon>Eukaryota</taxon>
        <taxon>Fungi</taxon>
        <taxon>Dikarya</taxon>
        <taxon>Ascomycota</taxon>
        <taxon>Pezizomycotina</taxon>
        <taxon>Sordariomycetes</taxon>
        <taxon>Sordariomycetidae</taxon>
        <taxon>Diaporthales</taxon>
        <taxon>Cytosporaceae</taxon>
        <taxon>Cytospora</taxon>
    </lineage>
</organism>
<dbReference type="PIRSF" id="PIRSF000137">
    <property type="entry name" value="Alcohol_oxidase"/>
    <property type="match status" value="1"/>
</dbReference>
<reference evidence="5" key="1">
    <citation type="submission" date="2014-12" db="EMBL/GenBank/DDBJ databases">
        <title>Genome Sequence of Valsa Canker Pathogens Uncovers a Specific Adaption of Colonization on Woody Bark.</title>
        <authorList>
            <person name="Yin Z."/>
            <person name="Liu H."/>
            <person name="Gao X."/>
            <person name="Li Z."/>
            <person name="Song N."/>
            <person name="Ke X."/>
            <person name="Dai Q."/>
            <person name="Wu Y."/>
            <person name="Sun Y."/>
            <person name="Xu J.-R."/>
            <person name="Kang Z.K."/>
            <person name="Wang L."/>
            <person name="Huang L."/>
        </authorList>
    </citation>
    <scope>NUCLEOTIDE SEQUENCE [LARGE SCALE GENOMIC DNA]</scope>
    <source>
        <strain evidence="5">SXYL134</strain>
    </source>
</reference>
<dbReference type="Pfam" id="PF05199">
    <property type="entry name" value="GMC_oxred_C"/>
    <property type="match status" value="1"/>
</dbReference>
<evidence type="ECO:0000256" key="1">
    <source>
        <dbReference type="ARBA" id="ARBA00010790"/>
    </source>
</evidence>
<dbReference type="Pfam" id="PF00732">
    <property type="entry name" value="GMC_oxred_N"/>
    <property type="match status" value="1"/>
</dbReference>
<dbReference type="PROSITE" id="PS00624">
    <property type="entry name" value="GMC_OXRED_2"/>
    <property type="match status" value="1"/>
</dbReference>
<dbReference type="Proteomes" id="UP000078576">
    <property type="component" value="Unassembled WGS sequence"/>
</dbReference>